<dbReference type="Proteomes" id="UP000238701">
    <property type="component" value="Unassembled WGS sequence"/>
</dbReference>
<dbReference type="SUPFAM" id="SSF109604">
    <property type="entry name" value="HD-domain/PDEase-like"/>
    <property type="match status" value="1"/>
</dbReference>
<evidence type="ECO:0000313" key="2">
    <source>
        <dbReference type="EMBL" id="SPF39471.1"/>
    </source>
</evidence>
<dbReference type="GO" id="GO:0016787">
    <property type="term" value="F:hydrolase activity"/>
    <property type="evidence" value="ECO:0007669"/>
    <property type="project" value="UniProtKB-KW"/>
</dbReference>
<protein>
    <submittedName>
        <fullName evidence="2">Putative Metal dependent phosphohydrolase</fullName>
    </submittedName>
</protein>
<feature type="transmembrane region" description="Helical" evidence="1">
    <location>
        <begin position="7"/>
        <end position="24"/>
    </location>
</feature>
<feature type="transmembrane region" description="Helical" evidence="1">
    <location>
        <begin position="30"/>
        <end position="46"/>
    </location>
</feature>
<keyword evidence="1" id="KW-0472">Membrane</keyword>
<feature type="transmembrane region" description="Helical" evidence="1">
    <location>
        <begin position="88"/>
        <end position="106"/>
    </location>
</feature>
<dbReference type="Gene3D" id="1.10.3210.10">
    <property type="entry name" value="Hypothetical protein af1432"/>
    <property type="match status" value="1"/>
</dbReference>
<sequence length="302" mass="33371">MRKINPELWLLLFLVVIAAMLNFLVASQRMALVFYFLPTLFSAFYFGRRHATLTAVASVVLVILLTYMNPTMFKGGVELPFDPRWFDLTVWGGVLMVAGYVTGTLYERNQQTLREMEDGYDGMLVILQNFLANQKYSEAHAYRISMCATKIGETLGLDSGSIEDLRTAALLFNLKELGIPNEVLYKAAQVSADDLTRKRQKRKRSLSRASALGSSLRRAIPIFLTERQLRQSGGKISEAPFEVQVLGLAEEYEALISGQSGAKVSPSQAGQEVVRRSSGRYDSLVLDAFSKAFGGQAATAGA</sequence>
<keyword evidence="1" id="KW-1133">Transmembrane helix</keyword>
<gene>
    <name evidence="2" type="ORF">SBA1_280010</name>
</gene>
<proteinExistence type="predicted"/>
<keyword evidence="2" id="KW-0378">Hydrolase</keyword>
<reference evidence="3" key="1">
    <citation type="submission" date="2018-02" db="EMBL/GenBank/DDBJ databases">
        <authorList>
            <person name="Hausmann B."/>
        </authorList>
    </citation>
    <scope>NUCLEOTIDE SEQUENCE [LARGE SCALE GENOMIC DNA]</scope>
    <source>
        <strain evidence="3">Peat soil MAG SbA1</strain>
    </source>
</reference>
<evidence type="ECO:0000313" key="3">
    <source>
        <dbReference type="Proteomes" id="UP000238701"/>
    </source>
</evidence>
<dbReference type="OrthoDB" id="9804747at2"/>
<accession>A0A2U3KII8</accession>
<feature type="transmembrane region" description="Helical" evidence="1">
    <location>
        <begin position="51"/>
        <end position="68"/>
    </location>
</feature>
<dbReference type="AlphaFoldDB" id="A0A2U3KII8"/>
<evidence type="ECO:0000256" key="1">
    <source>
        <dbReference type="SAM" id="Phobius"/>
    </source>
</evidence>
<keyword evidence="1" id="KW-0812">Transmembrane</keyword>
<dbReference type="EMBL" id="OMOD01000120">
    <property type="protein sequence ID" value="SPF39471.1"/>
    <property type="molecule type" value="Genomic_DNA"/>
</dbReference>
<organism evidence="2 3">
    <name type="scientific">Candidatus Sulfotelmatobacter kueseliae</name>
    <dbReference type="NCBI Taxonomy" id="2042962"/>
    <lineage>
        <taxon>Bacteria</taxon>
        <taxon>Pseudomonadati</taxon>
        <taxon>Acidobacteriota</taxon>
        <taxon>Terriglobia</taxon>
        <taxon>Terriglobales</taxon>
        <taxon>Candidatus Korobacteraceae</taxon>
        <taxon>Candidatus Sulfotelmatobacter</taxon>
    </lineage>
</organism>
<name>A0A2U3KII8_9BACT</name>